<reference evidence="2 3" key="1">
    <citation type="submission" date="2024-12" db="EMBL/GenBank/DDBJ databases">
        <title>The unique morphological basis and parallel evolutionary history of personate flowers in Penstemon.</title>
        <authorList>
            <person name="Depatie T.H."/>
            <person name="Wessinger C.A."/>
        </authorList>
    </citation>
    <scope>NUCLEOTIDE SEQUENCE [LARGE SCALE GENOMIC DNA]</scope>
    <source>
        <strain evidence="2">WTNN_2</strain>
        <tissue evidence="2">Leaf</tissue>
    </source>
</reference>
<comment type="caution">
    <text evidence="2">The sequence shown here is derived from an EMBL/GenBank/DDBJ whole genome shotgun (WGS) entry which is preliminary data.</text>
</comment>
<feature type="signal peptide" evidence="1">
    <location>
        <begin position="1"/>
        <end position="24"/>
    </location>
</feature>
<organism evidence="2 3">
    <name type="scientific">Penstemon smallii</name>
    <dbReference type="NCBI Taxonomy" id="265156"/>
    <lineage>
        <taxon>Eukaryota</taxon>
        <taxon>Viridiplantae</taxon>
        <taxon>Streptophyta</taxon>
        <taxon>Embryophyta</taxon>
        <taxon>Tracheophyta</taxon>
        <taxon>Spermatophyta</taxon>
        <taxon>Magnoliopsida</taxon>
        <taxon>eudicotyledons</taxon>
        <taxon>Gunneridae</taxon>
        <taxon>Pentapetalae</taxon>
        <taxon>asterids</taxon>
        <taxon>lamiids</taxon>
        <taxon>Lamiales</taxon>
        <taxon>Plantaginaceae</taxon>
        <taxon>Cheloneae</taxon>
        <taxon>Penstemon</taxon>
    </lineage>
</organism>
<protein>
    <recommendedName>
        <fullName evidence="4">Glycine-rich protein</fullName>
    </recommendedName>
</protein>
<evidence type="ECO:0008006" key="4">
    <source>
        <dbReference type="Google" id="ProtNLM"/>
    </source>
</evidence>
<dbReference type="EMBL" id="JBJXBP010000007">
    <property type="protein sequence ID" value="KAL3820494.1"/>
    <property type="molecule type" value="Genomic_DNA"/>
</dbReference>
<accession>A0ABD3S7M6</accession>
<dbReference type="PANTHER" id="PTHR34789">
    <property type="entry name" value="EXPRESSED PROTEIN"/>
    <property type="match status" value="1"/>
</dbReference>
<evidence type="ECO:0000313" key="3">
    <source>
        <dbReference type="Proteomes" id="UP001634393"/>
    </source>
</evidence>
<sequence length="129" mass="13317">MKKSTLTTTLVFSFLLMIYSTTSGARPTYNNDDTGMNGFFEQSELDIPGLGQGGGGYGFGYGGPSGGHSSGGIIRPTVVCQEKGPCYNMKLTCPAKCFKSYSGSGKGYGGGGGGGGCTYDCKEKCNAYC</sequence>
<feature type="chain" id="PRO_5044823787" description="Glycine-rich protein" evidence="1">
    <location>
        <begin position="25"/>
        <end position="129"/>
    </location>
</feature>
<name>A0ABD3S7M6_9LAMI</name>
<keyword evidence="3" id="KW-1185">Reference proteome</keyword>
<keyword evidence="1" id="KW-0732">Signal</keyword>
<evidence type="ECO:0000313" key="2">
    <source>
        <dbReference type="EMBL" id="KAL3820494.1"/>
    </source>
</evidence>
<dbReference type="Proteomes" id="UP001634393">
    <property type="component" value="Unassembled WGS sequence"/>
</dbReference>
<evidence type="ECO:0000256" key="1">
    <source>
        <dbReference type="SAM" id="SignalP"/>
    </source>
</evidence>
<proteinExistence type="predicted"/>
<dbReference type="AlphaFoldDB" id="A0ABD3S7M6"/>
<gene>
    <name evidence="2" type="ORF">ACJIZ3_006399</name>
</gene>
<dbReference type="PANTHER" id="PTHR34789:SF1">
    <property type="entry name" value="EXPRESSED PROTEIN"/>
    <property type="match status" value="1"/>
</dbReference>